<proteinExistence type="inferred from homology"/>
<dbReference type="PANTHER" id="PTHR22600">
    <property type="entry name" value="BETA-HEXOSAMINIDASE"/>
    <property type="match status" value="1"/>
</dbReference>
<dbReference type="PANTHER" id="PTHR22600:SF57">
    <property type="entry name" value="BETA-N-ACETYLHEXOSAMINIDASE"/>
    <property type="match status" value="1"/>
</dbReference>
<evidence type="ECO:0000256" key="4">
    <source>
        <dbReference type="ARBA" id="ARBA00022801"/>
    </source>
</evidence>
<dbReference type="SUPFAM" id="SSF55545">
    <property type="entry name" value="beta-N-acetylhexosaminidase-like domain"/>
    <property type="match status" value="1"/>
</dbReference>
<evidence type="ECO:0000259" key="6">
    <source>
        <dbReference type="Pfam" id="PF00728"/>
    </source>
</evidence>
<dbReference type="EC" id="3.2.1.52" evidence="3"/>
<dbReference type="PRINTS" id="PR00738">
    <property type="entry name" value="GLHYDRLASE20"/>
</dbReference>
<dbReference type="EMBL" id="JAGGKV010000036">
    <property type="protein sequence ID" value="MBP1967563.1"/>
    <property type="molecule type" value="Genomic_DNA"/>
</dbReference>
<dbReference type="Gene3D" id="3.20.20.80">
    <property type="entry name" value="Glycosidases"/>
    <property type="match status" value="1"/>
</dbReference>
<dbReference type="InterPro" id="IPR015882">
    <property type="entry name" value="HEX_bac_N"/>
</dbReference>
<name>A0ABS4I9G7_9BACL</name>
<feature type="domain" description="Glycoside hydrolase family 20 catalytic" evidence="6">
    <location>
        <begin position="137"/>
        <end position="384"/>
    </location>
</feature>
<dbReference type="SUPFAM" id="SSF51445">
    <property type="entry name" value="(Trans)glycosidases"/>
    <property type="match status" value="1"/>
</dbReference>
<feature type="domain" description="Beta-hexosaminidase bacterial type N-terminal" evidence="7">
    <location>
        <begin position="9"/>
        <end position="130"/>
    </location>
</feature>
<evidence type="ECO:0000313" key="9">
    <source>
        <dbReference type="Proteomes" id="UP001519344"/>
    </source>
</evidence>
<accession>A0ABS4I9G7</accession>
<dbReference type="InterPro" id="IPR015883">
    <property type="entry name" value="Glyco_hydro_20_cat"/>
</dbReference>
<evidence type="ECO:0000256" key="1">
    <source>
        <dbReference type="ARBA" id="ARBA00001231"/>
    </source>
</evidence>
<keyword evidence="4" id="KW-0378">Hydrolase</keyword>
<evidence type="ECO:0000259" key="7">
    <source>
        <dbReference type="Pfam" id="PF02838"/>
    </source>
</evidence>
<comment type="similarity">
    <text evidence="2">Belongs to the glycosyl hydrolase 20 family.</text>
</comment>
<dbReference type="Pfam" id="PF02838">
    <property type="entry name" value="Glyco_hydro_20b"/>
    <property type="match status" value="1"/>
</dbReference>
<evidence type="ECO:0000313" key="8">
    <source>
        <dbReference type="EMBL" id="MBP1967563.1"/>
    </source>
</evidence>
<dbReference type="RefSeq" id="WP_209856278.1">
    <property type="nucleotide sequence ID" value="NZ_JAGGKV010000036.1"/>
</dbReference>
<comment type="caution">
    <text evidence="8">The sequence shown here is derived from an EMBL/GenBank/DDBJ whole genome shotgun (WGS) entry which is preliminary data.</text>
</comment>
<keyword evidence="5" id="KW-0326">Glycosidase</keyword>
<dbReference type="InterPro" id="IPR017853">
    <property type="entry name" value="GH"/>
</dbReference>
<evidence type="ECO:0000256" key="2">
    <source>
        <dbReference type="ARBA" id="ARBA00006285"/>
    </source>
</evidence>
<reference evidence="8 9" key="1">
    <citation type="submission" date="2021-03" db="EMBL/GenBank/DDBJ databases">
        <title>Genomic Encyclopedia of Type Strains, Phase IV (KMG-IV): sequencing the most valuable type-strain genomes for metagenomic binning, comparative biology and taxonomic classification.</title>
        <authorList>
            <person name="Goeker M."/>
        </authorList>
    </citation>
    <scope>NUCLEOTIDE SEQUENCE [LARGE SCALE GENOMIC DNA]</scope>
    <source>
        <strain evidence="8 9">DSM 24950</strain>
    </source>
</reference>
<protein>
    <recommendedName>
        <fullName evidence="3">beta-N-acetylhexosaminidase</fullName>
        <ecNumber evidence="3">3.2.1.52</ecNumber>
    </recommendedName>
</protein>
<dbReference type="Proteomes" id="UP001519344">
    <property type="component" value="Unassembled WGS sequence"/>
</dbReference>
<dbReference type="InterPro" id="IPR029018">
    <property type="entry name" value="Hex-like_dom2"/>
</dbReference>
<evidence type="ECO:0000256" key="5">
    <source>
        <dbReference type="ARBA" id="ARBA00023295"/>
    </source>
</evidence>
<evidence type="ECO:0000256" key="3">
    <source>
        <dbReference type="ARBA" id="ARBA00012663"/>
    </source>
</evidence>
<keyword evidence="9" id="KW-1185">Reference proteome</keyword>
<gene>
    <name evidence="8" type="ORF">J2Z65_006835</name>
</gene>
<comment type="catalytic activity">
    <reaction evidence="1">
        <text>Hydrolysis of terminal non-reducing N-acetyl-D-hexosamine residues in N-acetyl-beta-D-hexosaminides.</text>
        <dbReference type="EC" id="3.2.1.52"/>
    </reaction>
</comment>
<dbReference type="Pfam" id="PF00728">
    <property type="entry name" value="Glyco_hydro_20"/>
    <property type="match status" value="1"/>
</dbReference>
<organism evidence="8 9">
    <name type="scientific">Paenibacillus aceris</name>
    <dbReference type="NCBI Taxonomy" id="869555"/>
    <lineage>
        <taxon>Bacteria</taxon>
        <taxon>Bacillati</taxon>
        <taxon>Bacillota</taxon>
        <taxon>Bacilli</taxon>
        <taxon>Bacillales</taxon>
        <taxon>Paenibacillaceae</taxon>
        <taxon>Paenibacillus</taxon>
    </lineage>
</organism>
<dbReference type="Gene3D" id="3.30.379.10">
    <property type="entry name" value="Chitobiase/beta-hexosaminidase domain 2-like"/>
    <property type="match status" value="1"/>
</dbReference>
<dbReference type="InterPro" id="IPR025705">
    <property type="entry name" value="Beta_hexosaminidase_sua/sub"/>
</dbReference>
<sequence>MVNAQSIFLFPVPRHVVLESGQWLKPNQLTVRLSPSTFPDRGGIEAMIMHRLLEITSKPFTVVDRKQEDETAFSFVYNGQIAEQGYHLSVQETGVAIEYADPAGLSYALTTLKQVYNQCGAAIPYLKIEDVPDLKVRGLMLDIGRDKIPSMHSLYKLIDLMADLKMNHLQLYMEGYCFEYERYKSLFPDETPITAAEIQALDRYAAERFIDFVPNQNLLGHMTQWLEREPFRELAEFPEGIELLPGVQSPASTLNVKDPKSLELVENLLNELLHIFSSPFVNINFDEPWELGKGKSREADQESSTADLYLDFLKKVVQIVQKNGKKPLFWGDTVFSHPEIIKELPNDCIVLDWMYENEKNGSFENHCKMMKESEQSYMVCPGTSSWMSISGRTDNMLGNIADAAINGKKYNAAGLIVTDWGDMGHWQYAPISYAGYVYSAGLSWNTDSLATAEADTVNYLNQSVFEDAKNVMGNFVLELGNYYRYENFPIINMTAMFILLSSMGGLSTSEVLNHKLNSLFTRINNEMANLPKDESIDFISNFQYEELRHFLDSMSSKLQESDMECADNHLIREEFEYTIRLLTHGVDLYEYILLEQTEHEGWRQERLKQLIDSITAISDRYPQLWLKRNRIGGLNRSIQQFHSLNNQYETKLKELSKF</sequence>